<dbReference type="PANTHER" id="PTHR11820:SF7">
    <property type="entry name" value="ACYLPYRUVASE FAHD1, MITOCHONDRIAL"/>
    <property type="match status" value="1"/>
</dbReference>
<dbReference type="PANTHER" id="PTHR11820">
    <property type="entry name" value="ACYLPYRUVASE"/>
    <property type="match status" value="1"/>
</dbReference>
<accession>A0A556A7E8</accession>
<keyword evidence="1" id="KW-0479">Metal-binding</keyword>
<dbReference type="InterPro" id="IPR011234">
    <property type="entry name" value="Fumarylacetoacetase-like_C"/>
</dbReference>
<dbReference type="Gene3D" id="3.90.850.10">
    <property type="entry name" value="Fumarylacetoacetase-like, C-terminal domain"/>
    <property type="match status" value="1"/>
</dbReference>
<evidence type="ECO:0000313" key="5">
    <source>
        <dbReference type="Proteomes" id="UP000318405"/>
    </source>
</evidence>
<feature type="domain" description="Rv2993c-like N-terminal" evidence="3">
    <location>
        <begin position="1"/>
        <end position="40"/>
    </location>
</feature>
<name>A0A556A7E8_9BURK</name>
<gene>
    <name evidence="4" type="ORF">FOZ76_24475</name>
</gene>
<comment type="caution">
    <text evidence="4">The sequence shown here is derived from an EMBL/GenBank/DDBJ whole genome shotgun (WGS) entry which is preliminary data.</text>
</comment>
<dbReference type="GO" id="GO:0018773">
    <property type="term" value="F:acetylpyruvate hydrolase activity"/>
    <property type="evidence" value="ECO:0007669"/>
    <property type="project" value="TreeGrafter"/>
</dbReference>
<organism evidence="4 5">
    <name type="scientific">Verticiella sediminum</name>
    <dbReference type="NCBI Taxonomy" id="1247510"/>
    <lineage>
        <taxon>Bacteria</taxon>
        <taxon>Pseudomonadati</taxon>
        <taxon>Pseudomonadota</taxon>
        <taxon>Betaproteobacteria</taxon>
        <taxon>Burkholderiales</taxon>
        <taxon>Alcaligenaceae</taxon>
        <taxon>Verticiella</taxon>
    </lineage>
</organism>
<dbReference type="Proteomes" id="UP000318405">
    <property type="component" value="Unassembled WGS sequence"/>
</dbReference>
<dbReference type="EMBL" id="VLTJ01000042">
    <property type="protein sequence ID" value="TSH88804.1"/>
    <property type="molecule type" value="Genomic_DNA"/>
</dbReference>
<dbReference type="Pfam" id="PF01557">
    <property type="entry name" value="FAA_hydrolase"/>
    <property type="match status" value="1"/>
</dbReference>
<evidence type="ECO:0000259" key="3">
    <source>
        <dbReference type="Pfam" id="PF10370"/>
    </source>
</evidence>
<evidence type="ECO:0000256" key="1">
    <source>
        <dbReference type="ARBA" id="ARBA00022723"/>
    </source>
</evidence>
<dbReference type="GO" id="GO:0046872">
    <property type="term" value="F:metal ion binding"/>
    <property type="evidence" value="ECO:0007669"/>
    <property type="project" value="UniProtKB-KW"/>
</dbReference>
<dbReference type="AlphaFoldDB" id="A0A556A7E8"/>
<evidence type="ECO:0000259" key="2">
    <source>
        <dbReference type="Pfam" id="PF01557"/>
    </source>
</evidence>
<reference evidence="4 5" key="1">
    <citation type="submission" date="2019-07" db="EMBL/GenBank/DDBJ databases">
        <title>Qingshengfaniella alkalisoli gen. nov., sp. nov., isolated from saline soil.</title>
        <authorList>
            <person name="Xu L."/>
            <person name="Huang X.-X."/>
            <person name="Sun J.-Q."/>
        </authorList>
    </citation>
    <scope>NUCLEOTIDE SEQUENCE [LARGE SCALE GENOMIC DNA]</scope>
    <source>
        <strain evidence="4 5">DSM 27279</strain>
    </source>
</reference>
<keyword evidence="5" id="KW-1185">Reference proteome</keyword>
<dbReference type="InterPro" id="IPR018833">
    <property type="entry name" value="Rv2993c-like_N"/>
</dbReference>
<dbReference type="OrthoDB" id="8582489at2"/>
<feature type="domain" description="Fumarylacetoacetase-like C-terminal" evidence="2">
    <location>
        <begin position="53"/>
        <end position="250"/>
    </location>
</feature>
<proteinExistence type="predicted"/>
<dbReference type="RefSeq" id="WP_143950920.1">
    <property type="nucleotide sequence ID" value="NZ_BAABMB010000005.1"/>
</dbReference>
<evidence type="ECO:0000313" key="4">
    <source>
        <dbReference type="EMBL" id="TSH88804.1"/>
    </source>
</evidence>
<dbReference type="SUPFAM" id="SSF56529">
    <property type="entry name" value="FAH"/>
    <property type="match status" value="1"/>
</dbReference>
<protein>
    <submittedName>
        <fullName evidence="4">DUF2437 domain-containing protein</fullName>
    </submittedName>
</protein>
<dbReference type="Pfam" id="PF10370">
    <property type="entry name" value="Rv2993c-like_N"/>
    <property type="match status" value="1"/>
</dbReference>
<sequence length="253" mass="27346">MRIVRVRHQGESRYGLLGGARVELCRGTPFSDLTRTGDVLCRPPLLAPLTPGKMVAVWRNSRALVVASKARETIDLCYVLKPPSSFIGPDATIVLPPAASRVIFEGELGMVVGRRCKAVSEAHAPSFILGWTIVNEVTASDIIQREPDFPQYTRAKSFDTFGVFGPVVDTDFAPHSAVIRTRQNGELRQEFAVGDLVRGPYRILSELSHDMTLEPGDVIACGSSLGVQPIAAGDVIEIEITGLGVLRNPVASL</sequence>
<dbReference type="InterPro" id="IPR036663">
    <property type="entry name" value="Fumarylacetoacetase_C_sf"/>
</dbReference>